<comment type="caution">
    <text evidence="2">The sequence shown here is derived from an EMBL/GenBank/DDBJ whole genome shotgun (WGS) entry which is preliminary data.</text>
</comment>
<dbReference type="EMBL" id="JARULN010000013">
    <property type="protein sequence ID" value="MDG5754840.1"/>
    <property type="molecule type" value="Genomic_DNA"/>
</dbReference>
<gene>
    <name evidence="2" type="ORF">P6P90_12805</name>
</gene>
<sequence length="54" mass="5659">MSVFCMLFGFVVGPASAATAATNDCDCTALYISDLIFRHTALSECRDAAAQLPA</sequence>
<feature type="chain" id="PRO_5046312451" description="Phospholipase" evidence="1">
    <location>
        <begin position="18"/>
        <end position="54"/>
    </location>
</feature>
<protein>
    <recommendedName>
        <fullName evidence="4">Phospholipase</fullName>
    </recommendedName>
</protein>
<evidence type="ECO:0000313" key="3">
    <source>
        <dbReference type="Proteomes" id="UP001218246"/>
    </source>
</evidence>
<name>A0ABT6H708_9BACI</name>
<evidence type="ECO:0000256" key="1">
    <source>
        <dbReference type="SAM" id="SignalP"/>
    </source>
</evidence>
<proteinExistence type="predicted"/>
<dbReference type="RefSeq" id="WP_278018430.1">
    <property type="nucleotide sequence ID" value="NZ_JARRRY010000013.1"/>
</dbReference>
<feature type="signal peptide" evidence="1">
    <location>
        <begin position="1"/>
        <end position="17"/>
    </location>
</feature>
<keyword evidence="3" id="KW-1185">Reference proteome</keyword>
<keyword evidence="1" id="KW-0732">Signal</keyword>
<reference evidence="2 3" key="1">
    <citation type="submission" date="2023-04" db="EMBL/GenBank/DDBJ databases">
        <title>Ectobacillus antri isolated from activated sludge.</title>
        <authorList>
            <person name="Yan P."/>
            <person name="Liu X."/>
        </authorList>
    </citation>
    <scope>NUCLEOTIDE SEQUENCE [LARGE SCALE GENOMIC DNA]</scope>
    <source>
        <strain evidence="2 3">C18H</strain>
    </source>
</reference>
<accession>A0ABT6H708</accession>
<evidence type="ECO:0008006" key="4">
    <source>
        <dbReference type="Google" id="ProtNLM"/>
    </source>
</evidence>
<organism evidence="2 3">
    <name type="scientific">Ectobacillus antri</name>
    <dbReference type="NCBI Taxonomy" id="2486280"/>
    <lineage>
        <taxon>Bacteria</taxon>
        <taxon>Bacillati</taxon>
        <taxon>Bacillota</taxon>
        <taxon>Bacilli</taxon>
        <taxon>Bacillales</taxon>
        <taxon>Bacillaceae</taxon>
        <taxon>Ectobacillus</taxon>
    </lineage>
</organism>
<evidence type="ECO:0000313" key="2">
    <source>
        <dbReference type="EMBL" id="MDG5754840.1"/>
    </source>
</evidence>
<dbReference type="Proteomes" id="UP001218246">
    <property type="component" value="Unassembled WGS sequence"/>
</dbReference>